<dbReference type="PROSITE" id="PS50030">
    <property type="entry name" value="UBA"/>
    <property type="match status" value="1"/>
</dbReference>
<protein>
    <recommendedName>
        <fullName evidence="20">MAP/microtubule affinity-regulating kinase 3</fullName>
        <ecNumber evidence="5">2.7.11.1</ecNumber>
    </recommendedName>
</protein>
<dbReference type="InterPro" id="IPR015940">
    <property type="entry name" value="UBA"/>
</dbReference>
<dbReference type="GO" id="GO:0000226">
    <property type="term" value="P:microtubule cytoskeleton organization"/>
    <property type="evidence" value="ECO:0007669"/>
    <property type="project" value="TreeGrafter"/>
</dbReference>
<dbReference type="SUPFAM" id="SSF56112">
    <property type="entry name" value="Protein kinase-like (PK-like)"/>
    <property type="match status" value="1"/>
</dbReference>
<evidence type="ECO:0000256" key="13">
    <source>
        <dbReference type="ARBA" id="ARBA00022840"/>
    </source>
</evidence>
<dbReference type="GO" id="GO:0005737">
    <property type="term" value="C:cytoplasm"/>
    <property type="evidence" value="ECO:0007669"/>
    <property type="project" value="UniProtKB-SubCell"/>
</dbReference>
<keyword evidence="6" id="KW-1003">Cell membrane</keyword>
<keyword evidence="12" id="KW-0418">Kinase</keyword>
<dbReference type="OrthoDB" id="504170at2759"/>
<dbReference type="Pfam" id="PF00069">
    <property type="entry name" value="Pkinase"/>
    <property type="match status" value="1"/>
</dbReference>
<comment type="function">
    <text evidence="18">Serine/threonine-protein kinase. Involved in the specific phosphorylation of microtubule-associated proteins for MAP2 and MAP4. Phosphorylates the microtubule-associated protein MAPT/TAU. Phosphorylates CDC25C on 'Ser-216'. Regulates localization and activity of some histone deacetylases by mediating phosphorylation of HDAC7, promoting subsequent interaction between HDAC7 and 14-3-3 and export from the nucleus. Regulates localization and activity of MITF by mediating its phosphorylation, promoting subsequent interaction between MITF and 14-3-3 and retention in the cytosol. Negatively regulates the Hippo signaling pathway and antagonizes the phosphorylation of LATS1. Cooperates with DLG5 to inhibit the kinase activity of STK3/MST2 toward LATS1. Phosphorylates PKP2 and KSR1.</text>
</comment>
<keyword evidence="8" id="KW-0723">Serine/threonine-protein kinase</keyword>
<dbReference type="Proteomes" id="UP000215902">
    <property type="component" value="Unassembled WGS sequence"/>
</dbReference>
<dbReference type="FunFam" id="1.10.8.10:FF:000005">
    <property type="entry name" value="Non-specific serine/threonine protein kinase"/>
    <property type="match status" value="1"/>
</dbReference>
<dbReference type="GO" id="GO:0005886">
    <property type="term" value="C:plasma membrane"/>
    <property type="evidence" value="ECO:0007669"/>
    <property type="project" value="UniProtKB-SubCell"/>
</dbReference>
<feature type="region of interest" description="Disordered" evidence="22">
    <location>
        <begin position="648"/>
        <end position="701"/>
    </location>
</feature>
<dbReference type="FunFam" id="3.30.310.80:FF:000001">
    <property type="entry name" value="Non-specific serine/threonine protein kinase"/>
    <property type="match status" value="1"/>
</dbReference>
<keyword evidence="15" id="KW-0966">Cell projection</keyword>
<evidence type="ECO:0000256" key="5">
    <source>
        <dbReference type="ARBA" id="ARBA00012513"/>
    </source>
</evidence>
<dbReference type="Gene3D" id="3.30.310.80">
    <property type="entry name" value="Kinase associated domain 1, KA1"/>
    <property type="match status" value="1"/>
</dbReference>
<name>A0A267FKP8_9PLAT</name>
<dbReference type="Pfam" id="PF23312">
    <property type="entry name" value="UBA_SIK3"/>
    <property type="match status" value="1"/>
</dbReference>
<dbReference type="GO" id="GO:0106310">
    <property type="term" value="F:protein serine kinase activity"/>
    <property type="evidence" value="ECO:0007669"/>
    <property type="project" value="RHEA"/>
</dbReference>
<feature type="compositionally biased region" description="Low complexity" evidence="22">
    <location>
        <begin position="435"/>
        <end position="452"/>
    </location>
</feature>
<comment type="subcellular location">
    <subcellularLocation>
        <location evidence="1">Cell membrane</location>
    </subcellularLocation>
    <subcellularLocation>
        <location evidence="2">Cell projection</location>
    </subcellularLocation>
    <subcellularLocation>
        <location evidence="3">Cytoplasm</location>
    </subcellularLocation>
</comment>
<dbReference type="GO" id="GO:0035556">
    <property type="term" value="P:intracellular signal transduction"/>
    <property type="evidence" value="ECO:0007669"/>
    <property type="project" value="TreeGrafter"/>
</dbReference>
<dbReference type="FunFam" id="3.30.200.20:FF:000003">
    <property type="entry name" value="Non-specific serine/threonine protein kinase"/>
    <property type="match status" value="1"/>
</dbReference>
<evidence type="ECO:0000256" key="3">
    <source>
        <dbReference type="ARBA" id="ARBA00004496"/>
    </source>
</evidence>
<evidence type="ECO:0000256" key="8">
    <source>
        <dbReference type="ARBA" id="ARBA00022527"/>
    </source>
</evidence>
<evidence type="ECO:0000256" key="17">
    <source>
        <dbReference type="ARBA" id="ARBA00048679"/>
    </source>
</evidence>
<feature type="region of interest" description="Disordered" evidence="22">
    <location>
        <begin position="18"/>
        <end position="49"/>
    </location>
</feature>
<evidence type="ECO:0000256" key="19">
    <source>
        <dbReference type="ARBA" id="ARBA00063680"/>
    </source>
</evidence>
<evidence type="ECO:0000256" key="9">
    <source>
        <dbReference type="ARBA" id="ARBA00022553"/>
    </source>
</evidence>
<dbReference type="CDD" id="cd12196">
    <property type="entry name" value="MARK1-3_C"/>
    <property type="match status" value="1"/>
</dbReference>
<sequence>MSSGTKMLGTVHEGFVKNPLPLDSRDGAAISTHRSSSGRPRVSSSGGSFEEPHIGNYRLMKTIGKGNFAKVKLAKHVVTGKEVAVKIIDKTQLNSSSLQKLHREVKIMKTLDHPNIVKLYEVIAAEKTLYLVMEYASGGEVFDYLVAHGRLKEKEARVKFRQIVSAVQYCHQKCIVHRDLKAENLLLDADLNIKIADFGFSNEYSPGQRLDTFCGSPPYAAPELFQGKKYEGPEVDVWSLGVILYTLVSGSLPFDGQNLKELRERVLRGKYRIPFYMSTDCEALLKRMLVLNPTKRHSLDAVMKDKWMNIGFEETPLVPFVESEPNYDDPSVTEQMLSLGFTRDQISDSLRNAKFDNVTATYLLLSGRRDGAGADGSGRALNQPPPQPQQQQPSQPIGQALRPNRSLSAKPAPTPPAPAQPPVPFQRTGSGRNGAPSTTRRTPQQQPAAAAAPPSPLVFNSTPASGTPAQQPPQVPPPPLSAGGGPMSGRPAGPPRQRTSFAAAAGAAPVTFADDPTGGFVTGGRDTWLQQSMRENRTRPLYTSSAATPATTVSSTGSQQQQPRIPASTSSGPSGDFLRGLSARRTVQGTGMPERNQMESGRHSGAANITGLSVSGSAAAAAAAAAAGDNSILSKLTKKFQGVNFRQQQQISGSPSGGNFGEAPSSGSTAVPSLPDDTSSHGGGGGGASEDPRSAVKPRSLRFTWSMKTTSSMDPNSMMSEIVTVLQRNQCDYELREKYLLFCVYGDPHSDSIVQWEMEVCKLPRLSLNGVRFKRISGTSIGFKNIASRIANELKL</sequence>
<evidence type="ECO:0000256" key="12">
    <source>
        <dbReference type="ARBA" id="ARBA00022777"/>
    </source>
</evidence>
<evidence type="ECO:0000256" key="14">
    <source>
        <dbReference type="ARBA" id="ARBA00023136"/>
    </source>
</evidence>
<feature type="compositionally biased region" description="Low complexity" evidence="22">
    <location>
        <begin position="543"/>
        <end position="562"/>
    </location>
</feature>
<keyword evidence="13 21" id="KW-0067">ATP-binding</keyword>
<proteinExistence type="inferred from homology"/>
<comment type="similarity">
    <text evidence="4">Belongs to the protein kinase superfamily. CAMK Ser/Thr protein kinase family. SNF1 subfamily.</text>
</comment>
<feature type="region of interest" description="Disordered" evidence="22">
    <location>
        <begin position="369"/>
        <end position="607"/>
    </location>
</feature>
<keyword evidence="9" id="KW-0597">Phosphoprotein</keyword>
<evidence type="ECO:0000256" key="4">
    <source>
        <dbReference type="ARBA" id="ARBA00006234"/>
    </source>
</evidence>
<evidence type="ECO:0000256" key="6">
    <source>
        <dbReference type="ARBA" id="ARBA00022475"/>
    </source>
</evidence>
<dbReference type="InterPro" id="IPR028375">
    <property type="entry name" value="KA1/Ssp2_C"/>
</dbReference>
<dbReference type="PROSITE" id="PS50032">
    <property type="entry name" value="KA1"/>
    <property type="match status" value="1"/>
</dbReference>
<dbReference type="Gene3D" id="3.30.200.20">
    <property type="entry name" value="Phosphorylase Kinase, domain 1"/>
    <property type="match status" value="1"/>
</dbReference>
<dbReference type="InterPro" id="IPR011009">
    <property type="entry name" value="Kinase-like_dom_sf"/>
</dbReference>
<reference evidence="26 27" key="1">
    <citation type="submission" date="2017-06" db="EMBL/GenBank/DDBJ databases">
        <title>A platform for efficient transgenesis in Macrostomum lignano, a flatworm model organism for stem cell research.</title>
        <authorList>
            <person name="Berezikov E."/>
        </authorList>
    </citation>
    <scope>NUCLEOTIDE SEQUENCE [LARGE SCALE GENOMIC DNA]</scope>
    <source>
        <strain evidence="26">DV1</strain>
        <tissue evidence="26">Whole organism</tissue>
    </source>
</reference>
<feature type="compositionally biased region" description="Polar residues" evidence="22">
    <location>
        <begin position="458"/>
        <end position="467"/>
    </location>
</feature>
<evidence type="ECO:0000256" key="18">
    <source>
        <dbReference type="ARBA" id="ARBA00054424"/>
    </source>
</evidence>
<evidence type="ECO:0000256" key="15">
    <source>
        <dbReference type="ARBA" id="ARBA00023273"/>
    </source>
</evidence>
<dbReference type="FunFam" id="1.10.510.10:FF:001032">
    <property type="entry name" value="KP78b, isoform A"/>
    <property type="match status" value="1"/>
</dbReference>
<feature type="domain" description="Protein kinase" evidence="23">
    <location>
        <begin position="57"/>
        <end position="308"/>
    </location>
</feature>
<dbReference type="InterPro" id="IPR001772">
    <property type="entry name" value="KA1_dom"/>
</dbReference>
<feature type="binding site" evidence="21">
    <location>
        <position position="86"/>
    </location>
    <ligand>
        <name>ATP</name>
        <dbReference type="ChEBI" id="CHEBI:30616"/>
    </ligand>
</feature>
<evidence type="ECO:0000256" key="1">
    <source>
        <dbReference type="ARBA" id="ARBA00004236"/>
    </source>
</evidence>
<dbReference type="SUPFAM" id="SSF103243">
    <property type="entry name" value="KA1-like"/>
    <property type="match status" value="1"/>
</dbReference>
<evidence type="ECO:0000256" key="7">
    <source>
        <dbReference type="ARBA" id="ARBA00022490"/>
    </source>
</evidence>
<feature type="compositionally biased region" description="Pro residues" evidence="22">
    <location>
        <begin position="412"/>
        <end position="424"/>
    </location>
</feature>
<evidence type="ECO:0000256" key="11">
    <source>
        <dbReference type="ARBA" id="ARBA00022741"/>
    </source>
</evidence>
<evidence type="ECO:0000259" key="25">
    <source>
        <dbReference type="PROSITE" id="PS50032"/>
    </source>
</evidence>
<dbReference type="InterPro" id="IPR000719">
    <property type="entry name" value="Prot_kinase_dom"/>
</dbReference>
<dbReference type="Pfam" id="PF02149">
    <property type="entry name" value="KA1"/>
    <property type="match status" value="1"/>
</dbReference>
<dbReference type="InterPro" id="IPR017441">
    <property type="entry name" value="Protein_kinase_ATP_BS"/>
</dbReference>
<evidence type="ECO:0000256" key="10">
    <source>
        <dbReference type="ARBA" id="ARBA00022679"/>
    </source>
</evidence>
<dbReference type="PANTHER" id="PTHR24346">
    <property type="entry name" value="MAP/MICROTUBULE AFFINITY-REGULATING KINASE"/>
    <property type="match status" value="1"/>
</dbReference>
<keyword evidence="14" id="KW-0472">Membrane</keyword>
<dbReference type="InterPro" id="IPR049508">
    <property type="entry name" value="MARK1-4_cat"/>
</dbReference>
<dbReference type="PROSITE" id="PS50011">
    <property type="entry name" value="PROTEIN_KINASE_DOM"/>
    <property type="match status" value="1"/>
</dbReference>
<comment type="catalytic activity">
    <reaction evidence="16">
        <text>L-threonyl-[protein] + ATP = O-phospho-L-threonyl-[protein] + ADP + H(+)</text>
        <dbReference type="Rhea" id="RHEA:46608"/>
        <dbReference type="Rhea" id="RHEA-COMP:11060"/>
        <dbReference type="Rhea" id="RHEA-COMP:11605"/>
        <dbReference type="ChEBI" id="CHEBI:15378"/>
        <dbReference type="ChEBI" id="CHEBI:30013"/>
        <dbReference type="ChEBI" id="CHEBI:30616"/>
        <dbReference type="ChEBI" id="CHEBI:61977"/>
        <dbReference type="ChEBI" id="CHEBI:456216"/>
        <dbReference type="EC" id="2.7.11.1"/>
    </reaction>
</comment>
<comment type="catalytic activity">
    <reaction evidence="17">
        <text>L-seryl-[protein] + ATP = O-phospho-L-seryl-[protein] + ADP + H(+)</text>
        <dbReference type="Rhea" id="RHEA:17989"/>
        <dbReference type="Rhea" id="RHEA-COMP:9863"/>
        <dbReference type="Rhea" id="RHEA-COMP:11604"/>
        <dbReference type="ChEBI" id="CHEBI:15378"/>
        <dbReference type="ChEBI" id="CHEBI:29999"/>
        <dbReference type="ChEBI" id="CHEBI:30616"/>
        <dbReference type="ChEBI" id="CHEBI:83421"/>
        <dbReference type="ChEBI" id="CHEBI:456216"/>
        <dbReference type="EC" id="2.7.11.1"/>
    </reaction>
</comment>
<gene>
    <name evidence="26" type="ORF">BOX15_Mlig019463g1</name>
</gene>
<dbReference type="InterPro" id="IPR008271">
    <property type="entry name" value="Ser/Thr_kinase_AS"/>
</dbReference>
<dbReference type="CDD" id="cd14337">
    <property type="entry name" value="UBA_MARK_Par1"/>
    <property type="match status" value="1"/>
</dbReference>
<dbReference type="AlphaFoldDB" id="A0A267FKP8"/>
<dbReference type="GO" id="GO:0042995">
    <property type="term" value="C:cell projection"/>
    <property type="evidence" value="ECO:0007669"/>
    <property type="project" value="UniProtKB-SubCell"/>
</dbReference>
<feature type="compositionally biased region" description="Low complexity" evidence="22">
    <location>
        <begin position="34"/>
        <end position="48"/>
    </location>
</feature>
<evidence type="ECO:0000256" key="2">
    <source>
        <dbReference type="ARBA" id="ARBA00004316"/>
    </source>
</evidence>
<dbReference type="CDD" id="cd14072">
    <property type="entry name" value="STKc_MARK"/>
    <property type="match status" value="1"/>
</dbReference>
<dbReference type="EMBL" id="NIVC01000957">
    <property type="protein sequence ID" value="PAA74303.1"/>
    <property type="molecule type" value="Genomic_DNA"/>
</dbReference>
<evidence type="ECO:0000256" key="21">
    <source>
        <dbReference type="PROSITE-ProRule" id="PRU10141"/>
    </source>
</evidence>
<evidence type="ECO:0000259" key="23">
    <source>
        <dbReference type="PROSITE" id="PS50011"/>
    </source>
</evidence>
<keyword evidence="7" id="KW-0963">Cytoplasm</keyword>
<evidence type="ECO:0000256" key="16">
    <source>
        <dbReference type="ARBA" id="ARBA00047899"/>
    </source>
</evidence>
<keyword evidence="11 21" id="KW-0547">Nucleotide-binding</keyword>
<dbReference type="SMART" id="SM00220">
    <property type="entry name" value="S_TKc"/>
    <property type="match status" value="1"/>
</dbReference>
<keyword evidence="27" id="KW-1185">Reference proteome</keyword>
<comment type="caution">
    <text evidence="26">The sequence shown here is derived from an EMBL/GenBank/DDBJ whole genome shotgun (WGS) entry which is preliminary data.</text>
</comment>
<keyword evidence="10" id="KW-0808">Transferase</keyword>
<evidence type="ECO:0000313" key="27">
    <source>
        <dbReference type="Proteomes" id="UP000215902"/>
    </source>
</evidence>
<dbReference type="Gene3D" id="1.10.8.10">
    <property type="entry name" value="DNA helicase RuvA subunit, C-terminal domain"/>
    <property type="match status" value="1"/>
</dbReference>
<comment type="subunit">
    <text evidence="19">Interacts with MAPT/TAU. Interacts with DLG5 (via coiled-coil domain). Interacts with STK3/MST2 and STK4/MST1 in the presence of DLG5. Interacts with YWHAB, YWHAG, YWHAQ and YWHAZ. Interacts with PKP2 (via N-terminus). Interacts with CDC25C. Interacts with KSR1.</text>
</comment>
<feature type="compositionally biased region" description="Pro residues" evidence="22">
    <location>
        <begin position="470"/>
        <end position="480"/>
    </location>
</feature>
<evidence type="ECO:0000256" key="20">
    <source>
        <dbReference type="ARBA" id="ARBA00071529"/>
    </source>
</evidence>
<evidence type="ECO:0000259" key="24">
    <source>
        <dbReference type="PROSITE" id="PS50030"/>
    </source>
</evidence>
<dbReference type="PANTHER" id="PTHR24346:SF82">
    <property type="entry name" value="KP78A-RELATED"/>
    <property type="match status" value="1"/>
</dbReference>
<dbReference type="Gene3D" id="1.10.510.10">
    <property type="entry name" value="Transferase(Phosphotransferase) domain 1"/>
    <property type="match status" value="1"/>
</dbReference>
<dbReference type="GO" id="GO:0050321">
    <property type="term" value="F:tau-protein kinase activity"/>
    <property type="evidence" value="ECO:0007669"/>
    <property type="project" value="TreeGrafter"/>
</dbReference>
<dbReference type="STRING" id="282301.A0A267FKP8"/>
<evidence type="ECO:0000256" key="22">
    <source>
        <dbReference type="SAM" id="MobiDB-lite"/>
    </source>
</evidence>
<dbReference type="PROSITE" id="PS00108">
    <property type="entry name" value="PROTEIN_KINASE_ST"/>
    <property type="match status" value="1"/>
</dbReference>
<feature type="domain" description="UBA" evidence="24">
    <location>
        <begin position="326"/>
        <end position="367"/>
    </location>
</feature>
<evidence type="ECO:0000313" key="26">
    <source>
        <dbReference type="EMBL" id="PAA74303.1"/>
    </source>
</evidence>
<organism evidence="26 27">
    <name type="scientific">Macrostomum lignano</name>
    <dbReference type="NCBI Taxonomy" id="282301"/>
    <lineage>
        <taxon>Eukaryota</taxon>
        <taxon>Metazoa</taxon>
        <taxon>Spiralia</taxon>
        <taxon>Lophotrochozoa</taxon>
        <taxon>Platyhelminthes</taxon>
        <taxon>Rhabditophora</taxon>
        <taxon>Macrostomorpha</taxon>
        <taxon>Macrostomida</taxon>
        <taxon>Macrostomidae</taxon>
        <taxon>Macrostomum</taxon>
    </lineage>
</organism>
<feature type="domain" description="KA1" evidence="25">
    <location>
        <begin position="747"/>
        <end position="796"/>
    </location>
</feature>
<dbReference type="InterPro" id="IPR057380">
    <property type="entry name" value="UBA_SIK1/2/3"/>
</dbReference>
<dbReference type="SMART" id="SM00165">
    <property type="entry name" value="UBA"/>
    <property type="match status" value="1"/>
</dbReference>
<dbReference type="EC" id="2.7.11.1" evidence="5"/>
<dbReference type="PROSITE" id="PS00107">
    <property type="entry name" value="PROTEIN_KINASE_ATP"/>
    <property type="match status" value="1"/>
</dbReference>
<accession>A0A267FKP8</accession>
<dbReference type="GO" id="GO:0005524">
    <property type="term" value="F:ATP binding"/>
    <property type="evidence" value="ECO:0007669"/>
    <property type="project" value="UniProtKB-UniRule"/>
</dbReference>